<feature type="signal peptide" evidence="1">
    <location>
        <begin position="1"/>
        <end position="21"/>
    </location>
</feature>
<keyword evidence="1" id="KW-0732">Signal</keyword>
<reference evidence="3" key="1">
    <citation type="submission" date="2019-06" db="EMBL/GenBank/DDBJ databases">
        <title>Gordonia isolated from sludge of a wastewater treatment plant.</title>
        <authorList>
            <person name="Tamura T."/>
            <person name="Aoyama K."/>
            <person name="Kang Y."/>
            <person name="Saito S."/>
            <person name="Akiyama N."/>
            <person name="Yazawa K."/>
            <person name="Gonoi T."/>
            <person name="Mikami Y."/>
        </authorList>
    </citation>
    <scope>NUCLEOTIDE SEQUENCE [LARGE SCALE GENOMIC DNA]</scope>
    <source>
        <strain evidence="3">NBRC 107697</strain>
    </source>
</reference>
<accession>A0A7I9V0P6</accession>
<gene>
    <name evidence="2" type="ORF">nbrc107697_27420</name>
</gene>
<dbReference type="AlphaFoldDB" id="A0A7I9V0P6"/>
<sequence>MAVLGVAALSPSLLAVGPAHAFGETSVTYYAVSDMPHNGSWTWYDANSRPTTLKFATFFSQRADGKWFAQQTVLTRSTDPRIGMTFASRGQYAGCRVYLNGNRIRVNVARTKKKDATVTC</sequence>
<comment type="caution">
    <text evidence="2">The sequence shown here is derived from an EMBL/GenBank/DDBJ whole genome shotgun (WGS) entry which is preliminary data.</text>
</comment>
<keyword evidence="3" id="KW-1185">Reference proteome</keyword>
<organism evidence="2 3">
    <name type="scientific">Gordonia crocea</name>
    <dbReference type="NCBI Taxonomy" id="589162"/>
    <lineage>
        <taxon>Bacteria</taxon>
        <taxon>Bacillati</taxon>
        <taxon>Actinomycetota</taxon>
        <taxon>Actinomycetes</taxon>
        <taxon>Mycobacteriales</taxon>
        <taxon>Gordoniaceae</taxon>
        <taxon>Gordonia</taxon>
    </lineage>
</organism>
<proteinExistence type="predicted"/>
<feature type="chain" id="PRO_5029905609" description="Mycobacterium membrane protein" evidence="1">
    <location>
        <begin position="22"/>
        <end position="120"/>
    </location>
</feature>
<protein>
    <recommendedName>
        <fullName evidence="4">Mycobacterium membrane protein</fullName>
    </recommendedName>
</protein>
<dbReference type="EMBL" id="BJOU01000008">
    <property type="protein sequence ID" value="GED98703.1"/>
    <property type="molecule type" value="Genomic_DNA"/>
</dbReference>
<evidence type="ECO:0000256" key="1">
    <source>
        <dbReference type="SAM" id="SignalP"/>
    </source>
</evidence>
<evidence type="ECO:0000313" key="2">
    <source>
        <dbReference type="EMBL" id="GED98703.1"/>
    </source>
</evidence>
<evidence type="ECO:0008006" key="4">
    <source>
        <dbReference type="Google" id="ProtNLM"/>
    </source>
</evidence>
<dbReference type="Proteomes" id="UP000444980">
    <property type="component" value="Unassembled WGS sequence"/>
</dbReference>
<name>A0A7I9V0P6_9ACTN</name>
<evidence type="ECO:0000313" key="3">
    <source>
        <dbReference type="Proteomes" id="UP000444980"/>
    </source>
</evidence>